<evidence type="ECO:0000313" key="1">
    <source>
        <dbReference type="EMBL" id="MFD1934769.1"/>
    </source>
</evidence>
<organism evidence="1 2">
    <name type="scientific">Nonomuraea mangrovi</name>
    <dbReference type="NCBI Taxonomy" id="2316207"/>
    <lineage>
        <taxon>Bacteria</taxon>
        <taxon>Bacillati</taxon>
        <taxon>Actinomycetota</taxon>
        <taxon>Actinomycetes</taxon>
        <taxon>Streptosporangiales</taxon>
        <taxon>Streptosporangiaceae</taxon>
        <taxon>Nonomuraea</taxon>
    </lineage>
</organism>
<dbReference type="EMBL" id="JBHUFV010000036">
    <property type="protein sequence ID" value="MFD1934769.1"/>
    <property type="molecule type" value="Genomic_DNA"/>
</dbReference>
<keyword evidence="2" id="KW-1185">Reference proteome</keyword>
<proteinExistence type="predicted"/>
<comment type="caution">
    <text evidence="1">The sequence shown here is derived from an EMBL/GenBank/DDBJ whole genome shotgun (WGS) entry which is preliminary data.</text>
</comment>
<name>A0ABW4T2P8_9ACTN</name>
<protein>
    <submittedName>
        <fullName evidence="1">Uncharacterized protein</fullName>
    </submittedName>
</protein>
<dbReference type="RefSeq" id="WP_379574861.1">
    <property type="nucleotide sequence ID" value="NZ_JBHUFV010000036.1"/>
</dbReference>
<sequence>MPNGGSIDRAQLVDRITGALKIPETAAQAALTELTDGLQVALRR</sequence>
<accession>A0ABW4T2P8</accession>
<gene>
    <name evidence="1" type="ORF">ACFSKW_25165</name>
</gene>
<evidence type="ECO:0000313" key="2">
    <source>
        <dbReference type="Proteomes" id="UP001597368"/>
    </source>
</evidence>
<reference evidence="2" key="1">
    <citation type="journal article" date="2019" name="Int. J. Syst. Evol. Microbiol.">
        <title>The Global Catalogue of Microorganisms (GCM) 10K type strain sequencing project: providing services to taxonomists for standard genome sequencing and annotation.</title>
        <authorList>
            <consortium name="The Broad Institute Genomics Platform"/>
            <consortium name="The Broad Institute Genome Sequencing Center for Infectious Disease"/>
            <person name="Wu L."/>
            <person name="Ma J."/>
        </authorList>
    </citation>
    <scope>NUCLEOTIDE SEQUENCE [LARGE SCALE GENOMIC DNA]</scope>
    <source>
        <strain evidence="2">ICMP 6774ER</strain>
    </source>
</reference>
<dbReference type="Proteomes" id="UP001597368">
    <property type="component" value="Unassembled WGS sequence"/>
</dbReference>